<feature type="compositionally biased region" description="Basic and acidic residues" evidence="12">
    <location>
        <begin position="281"/>
        <end position="294"/>
    </location>
</feature>
<dbReference type="GO" id="GO:0006094">
    <property type="term" value="P:gluconeogenesis"/>
    <property type="evidence" value="ECO:0007669"/>
    <property type="project" value="UniProtKB-KW"/>
</dbReference>
<dbReference type="NCBIfam" id="TIGR00718">
    <property type="entry name" value="sda_alpha"/>
    <property type="match status" value="1"/>
</dbReference>
<evidence type="ECO:0000256" key="8">
    <source>
        <dbReference type="ARBA" id="ARBA00023014"/>
    </source>
</evidence>
<name>A0A173RT91_9FIRM</name>
<evidence type="ECO:0000256" key="9">
    <source>
        <dbReference type="ARBA" id="ARBA00023239"/>
    </source>
</evidence>
<evidence type="ECO:0000256" key="11">
    <source>
        <dbReference type="RuleBase" id="RU366059"/>
    </source>
</evidence>
<evidence type="ECO:0000256" key="1">
    <source>
        <dbReference type="ARBA" id="ARBA00001966"/>
    </source>
</evidence>
<reference evidence="16 18" key="2">
    <citation type="submission" date="2018-08" db="EMBL/GenBank/DDBJ databases">
        <title>A genome reference for cultivated species of the human gut microbiota.</title>
        <authorList>
            <person name="Zou Y."/>
            <person name="Xue W."/>
            <person name="Luo G."/>
        </authorList>
    </citation>
    <scope>NUCLEOTIDE SEQUENCE [LARGE SCALE GENOMIC DNA]</scope>
    <source>
        <strain evidence="16 18">AM22-21LB</strain>
    </source>
</reference>
<dbReference type="EMBL" id="QRID01000001">
    <property type="protein sequence ID" value="RHG30827.1"/>
    <property type="molecule type" value="Genomic_DNA"/>
</dbReference>
<dbReference type="STRING" id="166486.ERS852572_00569"/>
<dbReference type="RefSeq" id="WP_015522508.1">
    <property type="nucleotide sequence ID" value="NZ_CABIYH010000004.1"/>
</dbReference>
<evidence type="ECO:0000256" key="4">
    <source>
        <dbReference type="ARBA" id="ARBA00022432"/>
    </source>
</evidence>
<protein>
    <recommendedName>
        <fullName evidence="11">L-serine dehydratase</fullName>
        <ecNumber evidence="11">4.3.1.17</ecNumber>
    </recommendedName>
</protein>
<dbReference type="PANTHER" id="PTHR30182:SF1">
    <property type="entry name" value="L-SERINE DEHYDRATASE 1"/>
    <property type="match status" value="1"/>
</dbReference>
<proteinExistence type="inferred from homology"/>
<reference evidence="14 17" key="1">
    <citation type="submission" date="2015-09" db="EMBL/GenBank/DDBJ databases">
        <authorList>
            <consortium name="Pathogen Informatics"/>
        </authorList>
    </citation>
    <scope>NUCLEOTIDE SEQUENCE [LARGE SCALE GENOMIC DNA]</scope>
    <source>
        <strain evidence="14 17">2789STDY5834960</strain>
    </source>
</reference>
<comment type="cofactor">
    <cofactor evidence="1 11">
        <name>[4Fe-4S] cluster</name>
        <dbReference type="ChEBI" id="CHEBI:49883"/>
    </cofactor>
</comment>
<evidence type="ECO:0000313" key="14">
    <source>
        <dbReference type="EMBL" id="CUM80966.1"/>
    </source>
</evidence>
<dbReference type="EMBL" id="WNAJ01000017">
    <property type="protein sequence ID" value="MTR86006.1"/>
    <property type="molecule type" value="Genomic_DNA"/>
</dbReference>
<organism evidence="14 17">
    <name type="scientific">Roseburia intestinalis</name>
    <dbReference type="NCBI Taxonomy" id="166486"/>
    <lineage>
        <taxon>Bacteria</taxon>
        <taxon>Bacillati</taxon>
        <taxon>Bacillota</taxon>
        <taxon>Clostridia</taxon>
        <taxon>Lachnospirales</taxon>
        <taxon>Lachnospiraceae</taxon>
        <taxon>Roseburia</taxon>
    </lineage>
</organism>
<dbReference type="GO" id="GO:0046872">
    <property type="term" value="F:metal ion binding"/>
    <property type="evidence" value="ECO:0007669"/>
    <property type="project" value="UniProtKB-KW"/>
</dbReference>
<evidence type="ECO:0000256" key="3">
    <source>
        <dbReference type="ARBA" id="ARBA00008636"/>
    </source>
</evidence>
<evidence type="ECO:0000313" key="18">
    <source>
        <dbReference type="Proteomes" id="UP000284051"/>
    </source>
</evidence>
<dbReference type="EC" id="4.3.1.17" evidence="11"/>
<evidence type="ECO:0000256" key="7">
    <source>
        <dbReference type="ARBA" id="ARBA00023004"/>
    </source>
</evidence>
<keyword evidence="7 11" id="KW-0408">Iron</keyword>
<dbReference type="EMBL" id="CYXZ01000004">
    <property type="protein sequence ID" value="CUM80966.1"/>
    <property type="molecule type" value="Genomic_DNA"/>
</dbReference>
<keyword evidence="9 11" id="KW-0456">Lyase</keyword>
<dbReference type="Proteomes" id="UP000284051">
    <property type="component" value="Unassembled WGS sequence"/>
</dbReference>
<dbReference type="PANTHER" id="PTHR30182">
    <property type="entry name" value="L-SERINE DEHYDRATASE"/>
    <property type="match status" value="1"/>
</dbReference>
<comment type="similarity">
    <text evidence="3 11">Belongs to the iron-sulfur dependent L-serine dehydratase family.</text>
</comment>
<reference evidence="15 19" key="3">
    <citation type="journal article" date="2019" name="Nat. Med.">
        <title>A library of human gut bacterial isolates paired with longitudinal multiomics data enables mechanistic microbiome research.</title>
        <authorList>
            <person name="Poyet M."/>
            <person name="Groussin M."/>
            <person name="Gibbons S.M."/>
            <person name="Avila-Pacheco J."/>
            <person name="Jiang X."/>
            <person name="Kearney S.M."/>
            <person name="Perrotta A.R."/>
            <person name="Berdy B."/>
            <person name="Zhao S."/>
            <person name="Lieberman T.D."/>
            <person name="Swanson P.K."/>
            <person name="Smith M."/>
            <person name="Roesemann S."/>
            <person name="Alexander J.E."/>
            <person name="Rich S.A."/>
            <person name="Livny J."/>
            <person name="Vlamakis H."/>
            <person name="Clish C."/>
            <person name="Bullock K."/>
            <person name="Deik A."/>
            <person name="Scott J."/>
            <person name="Pierce K.A."/>
            <person name="Xavier R.J."/>
            <person name="Alm E.J."/>
        </authorList>
    </citation>
    <scope>NUCLEOTIDE SEQUENCE [LARGE SCALE GENOMIC DNA]</scope>
    <source>
        <strain evidence="15 19">BIOML-A1</strain>
    </source>
</reference>
<dbReference type="InterPro" id="IPR004642">
    <property type="entry name" value="Ser_deHydtase_asu"/>
</dbReference>
<evidence type="ECO:0000256" key="6">
    <source>
        <dbReference type="ARBA" id="ARBA00022723"/>
    </source>
</evidence>
<evidence type="ECO:0000313" key="17">
    <source>
        <dbReference type="Proteomes" id="UP000095350"/>
    </source>
</evidence>
<accession>A0A173RT91</accession>
<evidence type="ECO:0000256" key="5">
    <source>
        <dbReference type="ARBA" id="ARBA00022485"/>
    </source>
</evidence>
<dbReference type="AlphaFoldDB" id="A0A173RT91"/>
<dbReference type="InterPro" id="IPR051318">
    <property type="entry name" value="Fe-S_L-Ser"/>
</dbReference>
<keyword evidence="4 11" id="KW-0312">Gluconeogenesis</keyword>
<dbReference type="Proteomes" id="UP000478483">
    <property type="component" value="Unassembled WGS sequence"/>
</dbReference>
<dbReference type="PaxDb" id="166486-ERS852572_00569"/>
<dbReference type="InterPro" id="IPR005130">
    <property type="entry name" value="Ser_deHydtase-like_asu"/>
</dbReference>
<dbReference type="GO" id="GO:0051539">
    <property type="term" value="F:4 iron, 4 sulfur cluster binding"/>
    <property type="evidence" value="ECO:0007669"/>
    <property type="project" value="UniProtKB-UniRule"/>
</dbReference>
<dbReference type="GO" id="GO:0003941">
    <property type="term" value="F:L-serine ammonia-lyase activity"/>
    <property type="evidence" value="ECO:0007669"/>
    <property type="project" value="UniProtKB-UniRule"/>
</dbReference>
<dbReference type="OrthoDB" id="9805537at2"/>
<keyword evidence="6 11" id="KW-0479">Metal-binding</keyword>
<dbReference type="Proteomes" id="UP000095350">
    <property type="component" value="Unassembled WGS sequence"/>
</dbReference>
<gene>
    <name evidence="14" type="primary">sdhA</name>
    <name evidence="15" type="synonym">sdaAA</name>
    <name evidence="16" type="ORF">DW264_00850</name>
    <name evidence="14" type="ORF">ERS852572_00569</name>
    <name evidence="15" type="ORF">GMD50_13300</name>
</gene>
<evidence type="ECO:0000313" key="16">
    <source>
        <dbReference type="EMBL" id="RHG30827.1"/>
    </source>
</evidence>
<keyword evidence="8 11" id="KW-0411">Iron-sulfur</keyword>
<evidence type="ECO:0000256" key="2">
    <source>
        <dbReference type="ARBA" id="ARBA00004742"/>
    </source>
</evidence>
<comment type="pathway">
    <text evidence="2">Carbohydrate biosynthesis; gluconeogenesis.</text>
</comment>
<feature type="region of interest" description="Disordered" evidence="12">
    <location>
        <begin position="266"/>
        <end position="294"/>
    </location>
</feature>
<comment type="catalytic activity">
    <reaction evidence="10 11">
        <text>L-serine = pyruvate + NH4(+)</text>
        <dbReference type="Rhea" id="RHEA:19169"/>
        <dbReference type="ChEBI" id="CHEBI:15361"/>
        <dbReference type="ChEBI" id="CHEBI:28938"/>
        <dbReference type="ChEBI" id="CHEBI:33384"/>
        <dbReference type="EC" id="4.3.1.17"/>
    </reaction>
</comment>
<sequence length="294" mass="30713">MYGSLQELCELEEKSGKPFWKIVQEDDCREQGITEEVSFEQMRAMYQAMKDADARYDEKLKSESGLVGTEGKKMMEARAEGTLLCGDFIGKVMEKALKTSESNACMKRIVAAPTAGSCGVVPAVFLSLQEEKGYSEEKMVEALFVAAGIGGVIAERAFLAGAAGGCQAEIGSASAMAAGGVVHLSGGSAKEIANAAALALKNLLGLACDPVAGLVEVPCVKRNVMGAVNALTSADLTSAGIFSKIPPDEVIDAMRSIGRSMSEDIRETGKGGLAGTPTGVEIRERMAGGRTQEA</sequence>
<keyword evidence="5 11" id="KW-0004">4Fe-4S</keyword>
<feature type="domain" description="Serine dehydratase-like alpha subunit" evidence="13">
    <location>
        <begin position="15"/>
        <end position="274"/>
    </location>
</feature>
<evidence type="ECO:0000256" key="10">
    <source>
        <dbReference type="ARBA" id="ARBA00049406"/>
    </source>
</evidence>
<dbReference type="Pfam" id="PF03313">
    <property type="entry name" value="SDH_alpha"/>
    <property type="match status" value="1"/>
</dbReference>
<evidence type="ECO:0000313" key="15">
    <source>
        <dbReference type="EMBL" id="MTR86006.1"/>
    </source>
</evidence>
<evidence type="ECO:0000256" key="12">
    <source>
        <dbReference type="SAM" id="MobiDB-lite"/>
    </source>
</evidence>
<evidence type="ECO:0000259" key="13">
    <source>
        <dbReference type="Pfam" id="PF03313"/>
    </source>
</evidence>
<evidence type="ECO:0000313" key="19">
    <source>
        <dbReference type="Proteomes" id="UP000478483"/>
    </source>
</evidence>